<evidence type="ECO:0000259" key="2">
    <source>
        <dbReference type="Pfam" id="PF19053"/>
    </source>
</evidence>
<proteinExistence type="predicted"/>
<dbReference type="Pfam" id="PF19053">
    <property type="entry name" value="EccD"/>
    <property type="match status" value="1"/>
</dbReference>
<evidence type="ECO:0000256" key="1">
    <source>
        <dbReference type="SAM" id="Phobius"/>
    </source>
</evidence>
<dbReference type="InterPro" id="IPR024962">
    <property type="entry name" value="YukD-like"/>
</dbReference>
<protein>
    <submittedName>
        <fullName evidence="3">EsaB/YukD family protein</fullName>
    </submittedName>
</protein>
<dbReference type="Pfam" id="PF08817">
    <property type="entry name" value="YukD"/>
    <property type="match status" value="1"/>
</dbReference>
<feature type="domain" description="EccD-like transmembrane" evidence="2">
    <location>
        <begin position="126"/>
        <end position="442"/>
    </location>
</feature>
<dbReference type="Gene3D" id="3.10.20.90">
    <property type="entry name" value="Phosphatidylinositol 3-kinase Catalytic Subunit, Chain A, domain 1"/>
    <property type="match status" value="1"/>
</dbReference>
<sequence>MTAGAGQRTGLSRVTLVGERRRVELVVPAREPIGVLLPDILRLLGERAGSGPTTRRLITPHGAVLAPHDSLASANVPDGAVLRLIRGQGGAPQRPERDLTDEAAAPLDVRGWGWGERSRAWTAVTASVLLAAVAGVCAAVWYADGGTALWLGVVAVAVTVAGAVSGARAGRTGQQVPGAALLLAGGALGVIASWQAASGGSARLAAVGLTAAAVLALLGLCTSLGRGGLIGATTLALAVGAWELGLALTTPARTGVALGFVSVLVLGHLPRLALMAAGLTRLDDRRSGGTPVSRHQVAAALGATHRGLAPATVAMAVSAGAAGVLAAGAPGAWTVLAAVLLCVVLFSRARAYPLAVEVVALWAAGTAVCVRLVLLWATDGGAPAGALAALCALAVLPVAGLTVRVPAPVRARLRRWLDVVESVGVMALIPVALGAFGVYGLLLDAS</sequence>
<gene>
    <name evidence="3" type="ORF">K9S39_24870</name>
</gene>
<dbReference type="Proteomes" id="UP000830115">
    <property type="component" value="Chromosome"/>
</dbReference>
<feature type="transmembrane region" description="Helical" evidence="1">
    <location>
        <begin position="323"/>
        <end position="346"/>
    </location>
</feature>
<feature type="transmembrane region" description="Helical" evidence="1">
    <location>
        <begin position="120"/>
        <end position="142"/>
    </location>
</feature>
<keyword evidence="1" id="KW-1133">Transmembrane helix</keyword>
<reference evidence="3" key="1">
    <citation type="submission" date="2021-10" db="EMBL/GenBank/DDBJ databases">
        <title>Streptomyces nigrumlapis sp.nov.,an antimicrobial producing actinobacterium isolated from Black Gobi rocks.</title>
        <authorList>
            <person name="Wen Y."/>
            <person name="Zhang W."/>
            <person name="Liu X.G."/>
        </authorList>
    </citation>
    <scope>NUCLEOTIDE SEQUENCE</scope>
    <source>
        <strain evidence="3">ST13-2-2</strain>
    </source>
</reference>
<keyword evidence="1" id="KW-0812">Transmembrane</keyword>
<keyword evidence="1" id="KW-0472">Membrane</keyword>
<organism evidence="3 4">
    <name type="scientific">Streptomyces halobius</name>
    <dbReference type="NCBI Taxonomy" id="2879846"/>
    <lineage>
        <taxon>Bacteria</taxon>
        <taxon>Bacillati</taxon>
        <taxon>Actinomycetota</taxon>
        <taxon>Actinomycetes</taxon>
        <taxon>Kitasatosporales</taxon>
        <taxon>Streptomycetaceae</taxon>
        <taxon>Streptomyces</taxon>
    </lineage>
</organism>
<feature type="transmembrane region" description="Helical" evidence="1">
    <location>
        <begin position="179"/>
        <end position="197"/>
    </location>
</feature>
<feature type="transmembrane region" description="Helical" evidence="1">
    <location>
        <begin position="148"/>
        <end position="167"/>
    </location>
</feature>
<feature type="transmembrane region" description="Helical" evidence="1">
    <location>
        <begin position="228"/>
        <end position="249"/>
    </location>
</feature>
<feature type="transmembrane region" description="Helical" evidence="1">
    <location>
        <begin position="203"/>
        <end position="221"/>
    </location>
</feature>
<feature type="transmembrane region" description="Helical" evidence="1">
    <location>
        <begin position="384"/>
        <end position="407"/>
    </location>
</feature>
<evidence type="ECO:0000313" key="4">
    <source>
        <dbReference type="Proteomes" id="UP000830115"/>
    </source>
</evidence>
<dbReference type="InterPro" id="IPR044049">
    <property type="entry name" value="EccD_transm"/>
</dbReference>
<accession>A0ABY4MBA0</accession>
<feature type="transmembrane region" description="Helical" evidence="1">
    <location>
        <begin position="419"/>
        <end position="442"/>
    </location>
</feature>
<feature type="transmembrane region" description="Helical" evidence="1">
    <location>
        <begin position="358"/>
        <end position="378"/>
    </location>
</feature>
<keyword evidence="4" id="KW-1185">Reference proteome</keyword>
<evidence type="ECO:0000313" key="3">
    <source>
        <dbReference type="EMBL" id="UQA94657.1"/>
    </source>
</evidence>
<dbReference type="EMBL" id="CP086322">
    <property type="protein sequence ID" value="UQA94657.1"/>
    <property type="molecule type" value="Genomic_DNA"/>
</dbReference>
<name>A0ABY4MBA0_9ACTN</name>